<dbReference type="AlphaFoldDB" id="A0A0R0FV10"/>
<proteinExistence type="predicted"/>
<reference evidence="3" key="2">
    <citation type="submission" date="2018-02" db="UniProtKB">
        <authorList>
            <consortium name="EnsemblPlants"/>
        </authorList>
    </citation>
    <scope>IDENTIFICATION</scope>
    <source>
        <strain evidence="3">Williams 82</strain>
    </source>
</reference>
<organism evidence="2">
    <name type="scientific">Glycine max</name>
    <name type="common">Soybean</name>
    <name type="synonym">Glycine hispida</name>
    <dbReference type="NCBI Taxonomy" id="3847"/>
    <lineage>
        <taxon>Eukaryota</taxon>
        <taxon>Viridiplantae</taxon>
        <taxon>Streptophyta</taxon>
        <taxon>Embryophyta</taxon>
        <taxon>Tracheophyta</taxon>
        <taxon>Spermatophyta</taxon>
        <taxon>Magnoliopsida</taxon>
        <taxon>eudicotyledons</taxon>
        <taxon>Gunneridae</taxon>
        <taxon>Pentapetalae</taxon>
        <taxon>rosids</taxon>
        <taxon>fabids</taxon>
        <taxon>Fabales</taxon>
        <taxon>Fabaceae</taxon>
        <taxon>Papilionoideae</taxon>
        <taxon>50 kb inversion clade</taxon>
        <taxon>NPAAA clade</taxon>
        <taxon>indigoferoid/millettioid clade</taxon>
        <taxon>Phaseoleae</taxon>
        <taxon>Glycine</taxon>
        <taxon>Glycine subgen. Soja</taxon>
    </lineage>
</organism>
<name>A0A0R0FV10_SOYBN</name>
<evidence type="ECO:0000313" key="2">
    <source>
        <dbReference type="EMBL" id="KRH06507.1"/>
    </source>
</evidence>
<sequence length="67" mass="7736">MYHIILVLCKNIVCIVLPVSAVKTPVKYFQNFAVKKIYNMNIEEKVSRDKKLTCLQIIYENVSSEDG</sequence>
<dbReference type="EnsemblPlants" id="KRH06507">
    <property type="protein sequence ID" value="KRH06507"/>
    <property type="gene ID" value="GLYMA_16G027000"/>
</dbReference>
<dbReference type="Proteomes" id="UP000008827">
    <property type="component" value="Chromosome 16"/>
</dbReference>
<evidence type="ECO:0000256" key="1">
    <source>
        <dbReference type="SAM" id="SignalP"/>
    </source>
</evidence>
<dbReference type="Gramene" id="KRH06507">
    <property type="protein sequence ID" value="KRH06507"/>
    <property type="gene ID" value="GLYMA_16G027000"/>
</dbReference>
<feature type="chain" id="PRO_5014521121" evidence="1">
    <location>
        <begin position="22"/>
        <end position="67"/>
    </location>
</feature>
<feature type="signal peptide" evidence="1">
    <location>
        <begin position="1"/>
        <end position="21"/>
    </location>
</feature>
<accession>A0A0R0FV10</accession>
<reference evidence="2 3" key="1">
    <citation type="journal article" date="2010" name="Nature">
        <title>Genome sequence of the palaeopolyploid soybean.</title>
        <authorList>
            <person name="Schmutz J."/>
            <person name="Cannon S.B."/>
            <person name="Schlueter J."/>
            <person name="Ma J."/>
            <person name="Mitros T."/>
            <person name="Nelson W."/>
            <person name="Hyten D.L."/>
            <person name="Song Q."/>
            <person name="Thelen J.J."/>
            <person name="Cheng J."/>
            <person name="Xu D."/>
            <person name="Hellsten U."/>
            <person name="May G.D."/>
            <person name="Yu Y."/>
            <person name="Sakurai T."/>
            <person name="Umezawa T."/>
            <person name="Bhattacharyya M.K."/>
            <person name="Sandhu D."/>
            <person name="Valliyodan B."/>
            <person name="Lindquist E."/>
            <person name="Peto M."/>
            <person name="Grant D."/>
            <person name="Shu S."/>
            <person name="Goodstein D."/>
            <person name="Barry K."/>
            <person name="Futrell-Griggs M."/>
            <person name="Abernathy B."/>
            <person name="Du J."/>
            <person name="Tian Z."/>
            <person name="Zhu L."/>
            <person name="Gill N."/>
            <person name="Joshi T."/>
            <person name="Libault M."/>
            <person name="Sethuraman A."/>
            <person name="Zhang X.-C."/>
            <person name="Shinozaki K."/>
            <person name="Nguyen H.T."/>
            <person name="Wing R.A."/>
            <person name="Cregan P."/>
            <person name="Specht J."/>
            <person name="Grimwood J."/>
            <person name="Rokhsar D."/>
            <person name="Stacey G."/>
            <person name="Shoemaker R.C."/>
            <person name="Jackson S.A."/>
        </authorList>
    </citation>
    <scope>NUCLEOTIDE SEQUENCE</scope>
    <source>
        <strain evidence="3">cv. Williams 82</strain>
        <tissue evidence="2">Callus</tissue>
    </source>
</reference>
<dbReference type="InParanoid" id="A0A0R0FV10"/>
<protein>
    <submittedName>
        <fullName evidence="2 3">Uncharacterized protein</fullName>
    </submittedName>
</protein>
<keyword evidence="1" id="KW-0732">Signal</keyword>
<evidence type="ECO:0000313" key="3">
    <source>
        <dbReference type="EnsemblPlants" id="KRH06507"/>
    </source>
</evidence>
<dbReference type="EMBL" id="CM000849">
    <property type="protein sequence ID" value="KRH06507.1"/>
    <property type="molecule type" value="Genomic_DNA"/>
</dbReference>
<reference evidence="2" key="3">
    <citation type="submission" date="2018-07" db="EMBL/GenBank/DDBJ databases">
        <title>WGS assembly of Glycine max.</title>
        <authorList>
            <person name="Schmutz J."/>
            <person name="Cannon S."/>
            <person name="Schlueter J."/>
            <person name="Ma J."/>
            <person name="Mitros T."/>
            <person name="Nelson W."/>
            <person name="Hyten D."/>
            <person name="Song Q."/>
            <person name="Thelen J."/>
            <person name="Cheng J."/>
            <person name="Xu D."/>
            <person name="Hellsten U."/>
            <person name="May G."/>
            <person name="Yu Y."/>
            <person name="Sakurai T."/>
            <person name="Umezawa T."/>
            <person name="Bhattacharyya M."/>
            <person name="Sandhu D."/>
            <person name="Valliyodan B."/>
            <person name="Lindquist E."/>
            <person name="Peto M."/>
            <person name="Grant D."/>
            <person name="Shu S."/>
            <person name="Goodstein D."/>
            <person name="Barry K."/>
            <person name="Futrell-Griggs M."/>
            <person name="Abernathy B."/>
            <person name="Du J."/>
            <person name="Tian Z."/>
            <person name="Zhu L."/>
            <person name="Gill N."/>
            <person name="Joshi T."/>
            <person name="Libault M."/>
            <person name="Sethuraman A."/>
            <person name="Zhang X."/>
            <person name="Shinozaki K."/>
            <person name="Nguyen H."/>
            <person name="Wing R."/>
            <person name="Cregan P."/>
            <person name="Specht J."/>
            <person name="Grimwood J."/>
            <person name="Rokhsar D."/>
            <person name="Stacey G."/>
            <person name="Shoemaker R."/>
            <person name="Jackson S."/>
        </authorList>
    </citation>
    <scope>NUCLEOTIDE SEQUENCE</scope>
    <source>
        <tissue evidence="2">Callus</tissue>
    </source>
</reference>
<keyword evidence="4" id="KW-1185">Reference proteome</keyword>
<gene>
    <name evidence="2" type="ORF">GLYMA_16G027000</name>
</gene>
<evidence type="ECO:0000313" key="4">
    <source>
        <dbReference type="Proteomes" id="UP000008827"/>
    </source>
</evidence>